<sequence length="1213" mass="130335">MGCRPSTHASASAAARVISGRPAPAGKALQDWDVEEVAFWFSKLPSDLLQYAPVLALDDGCVLATVWTAEYLALKGVSEADAARLLAYRDKALRASATTADARGIATVPVAQAAALGVPSAMGSAAAITSSASATATLTITQTMTSGAKDVGVIKEPLMAVARKGLKILRAVLEDVGPSLPFGGSAAAILVVRVLEAVESAMANPENLQALRDRALSVLDIMVAYSEELARIESCRAIVSRFQDHLEKILSYARVYASRNCLLRLLTSGSDAEQYQGLVEELARLGEELMLLLATDNNARLQAVQCGVQESLALLRRAAVYQDPAADARALVEKLGGIDEVVVDGAKMSAVMQLLDVNAQMTIEVVSVLLKSHLEREPQRFITQPELRLFWHHQFGGRDEVPWYAFWDSFPQLLAEVPGAVLDAETVAELGRLLAEDSARTAFQRAVERGNKDTISVWELKLSFRGDDALLPQVVRLVGGGDAQSGSSSSSPAAPMAAAASAARYQLPPVPLSYTGRDEAAADIVARLTTGGNSGGGSSLLLLGDGGMGKSCLAADVGWRLLREGWLPAGVLWVDLREAKSGIEVEARFCASLNLQPEKSDNTPRILAALQRLLATCEEPAAGQEKITKLLMVVDNAEDAFMQQHGEVAGVLQVLLEKLVIGNPSLRLLVTSRPVHLTQPTAASSSSPQQLLSGLEERHVGAIQPDAAADLVRRLAPDLSEAQAGRVAEACQCVPLVLQLAADALNTGRLKLEELESLLQHHDQDGANDGCEREAAAMPSRHPHAGGTTVSLVRVVLASLGKHQYQHQQAAAQLAVFPSSFDEESAAALLGLTGPGQAHALLTSLYRHSLLQWADGSRGQYIMHMLVRQEAAKLGPEANQQAKKRFVQHVFSKLSEWSDMYTSAKEWRLAVLAARHEAASINAAMLLLADLDIDPALLATYFTLRNANLLNDALGILWRFKAQLGTICERILASLDTPSTSTAQQLGAASAAYMHSRALLDTDAGKAMESARACMELRQRLLGTEHPDTATSINIFASCLMNMGNEAQAEPLYRQALELRQRLLGPEHLDTLSVMYNLGSCLCSLGKNEEAVAIQRQTLEISRRVLGLQHPDTPRALSSLAICLDNQGLSTEAETLHRQALEMYQSVLGPEHPYTVLKIIILASFLHKNGQPGEAVLLYREALELQQRVLGPNHPSTLWTASLLVRHSRGTPN</sequence>
<comment type="subcellular location">
    <subcellularLocation>
        <location evidence="1">Cytoplasm</location>
        <location evidence="1">Cytoskeleton</location>
    </subcellularLocation>
</comment>
<dbReference type="GO" id="GO:0019894">
    <property type="term" value="F:kinesin binding"/>
    <property type="evidence" value="ECO:0007669"/>
    <property type="project" value="TreeGrafter"/>
</dbReference>
<evidence type="ECO:0000256" key="9">
    <source>
        <dbReference type="ARBA" id="ARBA00023212"/>
    </source>
</evidence>
<dbReference type="AlphaFoldDB" id="A0A9W6F335"/>
<organism evidence="10 11">
    <name type="scientific">Pleodorina starrii</name>
    <dbReference type="NCBI Taxonomy" id="330485"/>
    <lineage>
        <taxon>Eukaryota</taxon>
        <taxon>Viridiplantae</taxon>
        <taxon>Chlorophyta</taxon>
        <taxon>core chlorophytes</taxon>
        <taxon>Chlorophyceae</taxon>
        <taxon>CS clade</taxon>
        <taxon>Chlamydomonadales</taxon>
        <taxon>Volvocaceae</taxon>
        <taxon>Pleodorina</taxon>
    </lineage>
</organism>
<dbReference type="InterPro" id="IPR036537">
    <property type="entry name" value="Adaptor_Cbl_N_dom_sf"/>
</dbReference>
<evidence type="ECO:0000256" key="4">
    <source>
        <dbReference type="ARBA" id="ARBA00022701"/>
    </source>
</evidence>
<keyword evidence="6" id="KW-0802">TPR repeat</keyword>
<dbReference type="InterPro" id="IPR002151">
    <property type="entry name" value="Kinesin_light"/>
</dbReference>
<keyword evidence="3" id="KW-0963">Cytoplasm</keyword>
<evidence type="ECO:0000256" key="8">
    <source>
        <dbReference type="ARBA" id="ARBA00023175"/>
    </source>
</evidence>
<dbReference type="InterPro" id="IPR019734">
    <property type="entry name" value="TPR_rpt"/>
</dbReference>
<dbReference type="PANTHER" id="PTHR45783">
    <property type="entry name" value="KINESIN LIGHT CHAIN"/>
    <property type="match status" value="1"/>
</dbReference>
<dbReference type="SUPFAM" id="SSF48452">
    <property type="entry name" value="TPR-like"/>
    <property type="match status" value="2"/>
</dbReference>
<dbReference type="SMART" id="SM00028">
    <property type="entry name" value="TPR"/>
    <property type="match status" value="4"/>
</dbReference>
<dbReference type="Pfam" id="PF13374">
    <property type="entry name" value="TPR_10"/>
    <property type="match status" value="2"/>
</dbReference>
<dbReference type="Pfam" id="PF13424">
    <property type="entry name" value="TPR_12"/>
    <property type="match status" value="1"/>
</dbReference>
<dbReference type="GO" id="GO:0005874">
    <property type="term" value="C:microtubule"/>
    <property type="evidence" value="ECO:0007669"/>
    <property type="project" value="UniProtKB-KW"/>
</dbReference>
<evidence type="ECO:0000256" key="7">
    <source>
        <dbReference type="ARBA" id="ARBA00023054"/>
    </source>
</evidence>
<dbReference type="Gene3D" id="3.40.50.300">
    <property type="entry name" value="P-loop containing nucleotide triphosphate hydrolases"/>
    <property type="match status" value="1"/>
</dbReference>
<proteinExistence type="inferred from homology"/>
<keyword evidence="9" id="KW-0206">Cytoskeleton</keyword>
<dbReference type="InterPro" id="IPR011990">
    <property type="entry name" value="TPR-like_helical_dom_sf"/>
</dbReference>
<evidence type="ECO:0008006" key="12">
    <source>
        <dbReference type="Google" id="ProtNLM"/>
    </source>
</evidence>
<dbReference type="SUPFAM" id="SSF52540">
    <property type="entry name" value="P-loop containing nucleoside triphosphate hydrolases"/>
    <property type="match status" value="1"/>
</dbReference>
<evidence type="ECO:0000313" key="11">
    <source>
        <dbReference type="Proteomes" id="UP001165080"/>
    </source>
</evidence>
<reference evidence="10 11" key="1">
    <citation type="journal article" date="2023" name="Commun. Biol.">
        <title>Reorganization of the ancestral sex-determining regions during the evolution of trioecy in Pleodorina starrii.</title>
        <authorList>
            <person name="Takahashi K."/>
            <person name="Suzuki S."/>
            <person name="Kawai-Toyooka H."/>
            <person name="Yamamoto K."/>
            <person name="Hamaji T."/>
            <person name="Ootsuki R."/>
            <person name="Yamaguchi H."/>
            <person name="Kawachi M."/>
            <person name="Higashiyama T."/>
            <person name="Nozaki H."/>
        </authorList>
    </citation>
    <scope>NUCLEOTIDE SEQUENCE [LARGE SCALE GENOMIC DNA]</scope>
    <source>
        <strain evidence="10 11">NIES-4479</strain>
    </source>
</reference>
<evidence type="ECO:0000256" key="6">
    <source>
        <dbReference type="ARBA" id="ARBA00022803"/>
    </source>
</evidence>
<evidence type="ECO:0000256" key="3">
    <source>
        <dbReference type="ARBA" id="ARBA00022490"/>
    </source>
</evidence>
<dbReference type="InterPro" id="IPR027417">
    <property type="entry name" value="P-loop_NTPase"/>
</dbReference>
<dbReference type="InterPro" id="IPR059179">
    <property type="entry name" value="MLKL-like_MCAfunc"/>
</dbReference>
<comment type="similarity">
    <text evidence="2">Belongs to the kinesin light chain family.</text>
</comment>
<protein>
    <recommendedName>
        <fullName evidence="12">Kinesin light chain</fullName>
    </recommendedName>
</protein>
<evidence type="ECO:0000256" key="5">
    <source>
        <dbReference type="ARBA" id="ARBA00022737"/>
    </source>
</evidence>
<keyword evidence="4" id="KW-0493">Microtubule</keyword>
<dbReference type="Gene3D" id="1.25.40.10">
    <property type="entry name" value="Tetratricopeptide repeat domain"/>
    <property type="match status" value="2"/>
</dbReference>
<gene>
    <name evidence="10" type="primary">PLEST001533</name>
    <name evidence="10" type="ORF">PLESTB_000816200</name>
</gene>
<dbReference type="GO" id="GO:0005871">
    <property type="term" value="C:kinesin complex"/>
    <property type="evidence" value="ECO:0007669"/>
    <property type="project" value="InterPro"/>
</dbReference>
<evidence type="ECO:0000256" key="2">
    <source>
        <dbReference type="ARBA" id="ARBA00009622"/>
    </source>
</evidence>
<evidence type="ECO:0000313" key="10">
    <source>
        <dbReference type="EMBL" id="GLC54030.1"/>
    </source>
</evidence>
<keyword evidence="7" id="KW-0175">Coiled coil</keyword>
<dbReference type="Gene3D" id="1.20.930.20">
    <property type="entry name" value="Adaptor protein Cbl, N-terminal domain"/>
    <property type="match status" value="1"/>
</dbReference>
<dbReference type="GO" id="GO:0005737">
    <property type="term" value="C:cytoplasm"/>
    <property type="evidence" value="ECO:0007669"/>
    <property type="project" value="TreeGrafter"/>
</dbReference>
<evidence type="ECO:0000256" key="1">
    <source>
        <dbReference type="ARBA" id="ARBA00004245"/>
    </source>
</evidence>
<dbReference type="GO" id="GO:0007166">
    <property type="term" value="P:cell surface receptor signaling pathway"/>
    <property type="evidence" value="ECO:0007669"/>
    <property type="project" value="InterPro"/>
</dbReference>
<dbReference type="CDD" id="cd21037">
    <property type="entry name" value="MLKL_NTD"/>
    <property type="match status" value="1"/>
</dbReference>
<name>A0A9W6F335_9CHLO</name>
<comment type="caution">
    <text evidence="10">The sequence shown here is derived from an EMBL/GenBank/DDBJ whole genome shotgun (WGS) entry which is preliminary data.</text>
</comment>
<keyword evidence="5" id="KW-0677">Repeat</keyword>
<keyword evidence="11" id="KW-1185">Reference proteome</keyword>
<dbReference type="GO" id="GO:0007018">
    <property type="term" value="P:microtubule-based movement"/>
    <property type="evidence" value="ECO:0007669"/>
    <property type="project" value="TreeGrafter"/>
</dbReference>
<accession>A0A9W6F335</accession>
<dbReference type="Proteomes" id="UP001165080">
    <property type="component" value="Unassembled WGS sequence"/>
</dbReference>
<keyword evidence="8" id="KW-0505">Motor protein</keyword>
<dbReference type="OrthoDB" id="546701at2759"/>
<dbReference type="PANTHER" id="PTHR45783:SF3">
    <property type="entry name" value="KINESIN LIGHT CHAIN"/>
    <property type="match status" value="1"/>
</dbReference>
<dbReference type="EMBL" id="BRXU01000009">
    <property type="protein sequence ID" value="GLC54030.1"/>
    <property type="molecule type" value="Genomic_DNA"/>
</dbReference>